<proteinExistence type="predicted"/>
<dbReference type="VEuPathDB" id="CryptoDB:Cvel_23986"/>
<dbReference type="PhylomeDB" id="A0A0G4GZ03"/>
<dbReference type="AlphaFoldDB" id="A0A0G4GZ03"/>
<accession>A0A0G4GZ03</accession>
<name>A0A0G4GZ03_9ALVE</name>
<organism evidence="2">
    <name type="scientific">Chromera velia CCMP2878</name>
    <dbReference type="NCBI Taxonomy" id="1169474"/>
    <lineage>
        <taxon>Eukaryota</taxon>
        <taxon>Sar</taxon>
        <taxon>Alveolata</taxon>
        <taxon>Colpodellida</taxon>
        <taxon>Chromeraceae</taxon>
        <taxon>Chromera</taxon>
    </lineage>
</organism>
<dbReference type="EMBL" id="CDMZ01001704">
    <property type="protein sequence ID" value="CEM36443.1"/>
    <property type="molecule type" value="Genomic_DNA"/>
</dbReference>
<gene>
    <name evidence="2" type="ORF">Cvel_23986</name>
</gene>
<evidence type="ECO:0000256" key="1">
    <source>
        <dbReference type="SAM" id="MobiDB-lite"/>
    </source>
</evidence>
<evidence type="ECO:0000313" key="2">
    <source>
        <dbReference type="EMBL" id="CEM36443.1"/>
    </source>
</evidence>
<sequence length="188" mass="19941">MYPTCEIQSGGITVEDVDVDGPGVTEKGIPNIGVDVRQTDRVGMVNRGMNDGKKGHGGISLMVPNGNPRMNGNAGTNGVGGGGMQDGSSRQTGTGSPKRMRQVTHSSEGKQGMMDSGVVTPRFMGEREGEGQQIRKRAVTPFRPSSAGRDRPTMNGMQIFPPNVPIVGGRILRGGTLKYRCGRRTTLQ</sequence>
<feature type="compositionally biased region" description="Gly residues" evidence="1">
    <location>
        <begin position="75"/>
        <end position="85"/>
    </location>
</feature>
<feature type="region of interest" description="Disordered" evidence="1">
    <location>
        <begin position="67"/>
        <end position="117"/>
    </location>
</feature>
<feature type="compositionally biased region" description="Polar residues" evidence="1">
    <location>
        <begin position="86"/>
        <end position="95"/>
    </location>
</feature>
<reference evidence="2" key="1">
    <citation type="submission" date="2014-11" db="EMBL/GenBank/DDBJ databases">
        <authorList>
            <person name="Otto D Thomas"/>
            <person name="Naeem Raeece"/>
        </authorList>
    </citation>
    <scope>NUCLEOTIDE SEQUENCE</scope>
</reference>
<protein>
    <submittedName>
        <fullName evidence="2">Uncharacterized protein</fullName>
    </submittedName>
</protein>